<dbReference type="SUPFAM" id="SSF55729">
    <property type="entry name" value="Acyl-CoA N-acyltransferases (Nat)"/>
    <property type="match status" value="1"/>
</dbReference>
<dbReference type="GO" id="GO:0008080">
    <property type="term" value="F:N-acetyltransferase activity"/>
    <property type="evidence" value="ECO:0007669"/>
    <property type="project" value="UniProtKB-ARBA"/>
</dbReference>
<evidence type="ECO:0000313" key="4">
    <source>
        <dbReference type="EMBL" id="ANU78277.1"/>
    </source>
</evidence>
<evidence type="ECO:0000259" key="3">
    <source>
        <dbReference type="PROSITE" id="PS51186"/>
    </source>
</evidence>
<dbReference type="InterPro" id="IPR000182">
    <property type="entry name" value="GNAT_dom"/>
</dbReference>
<accession>A0A1C7IF38</accession>
<dbReference type="STRING" id="1796616.A4V09_22515"/>
<proteinExistence type="predicted"/>
<feature type="domain" description="N-acetyltransferase" evidence="3">
    <location>
        <begin position="8"/>
        <end position="166"/>
    </location>
</feature>
<dbReference type="EMBL" id="CP015405">
    <property type="protein sequence ID" value="ANU78277.1"/>
    <property type="molecule type" value="Genomic_DNA"/>
</dbReference>
<dbReference type="KEGG" id="byl:A4V09_22515"/>
<dbReference type="AlphaFoldDB" id="A0A1C7IF38"/>
<dbReference type="Proteomes" id="UP000092574">
    <property type="component" value="Chromosome"/>
</dbReference>
<evidence type="ECO:0000313" key="5">
    <source>
        <dbReference type="Proteomes" id="UP000092574"/>
    </source>
</evidence>
<dbReference type="PANTHER" id="PTHR10908">
    <property type="entry name" value="SEROTONIN N-ACETYLTRANSFERASE"/>
    <property type="match status" value="1"/>
</dbReference>
<sequence length="167" mass="18524">MQESKSNISIRNAQPGEGEYLASIEAACFPAAEAASVEAIKERLAAFPEKFFAAETEGKLVGFVNGGVTDEPYLPDEMYHNVGLHNPNGSYQTVFGLNVLPRYRRQGIAEKLMNALIQSAKQEGKKGVILTCKDHMIHYYEKFGFVCHGRADSCHGNAVWNHMQLIF</sequence>
<dbReference type="PROSITE" id="PS51186">
    <property type="entry name" value="GNAT"/>
    <property type="match status" value="1"/>
</dbReference>
<evidence type="ECO:0000256" key="1">
    <source>
        <dbReference type="ARBA" id="ARBA00022679"/>
    </source>
</evidence>
<dbReference type="OrthoDB" id="9800962at2"/>
<organism evidence="4 5">
    <name type="scientific">Blautia pseudococcoides</name>
    <dbReference type="NCBI Taxonomy" id="1796616"/>
    <lineage>
        <taxon>Bacteria</taxon>
        <taxon>Bacillati</taxon>
        <taxon>Bacillota</taxon>
        <taxon>Clostridia</taxon>
        <taxon>Lachnospirales</taxon>
        <taxon>Lachnospiraceae</taxon>
        <taxon>Blautia</taxon>
    </lineage>
</organism>
<name>A0A1C7IF38_9FIRM</name>
<dbReference type="RefSeq" id="WP_065544361.1">
    <property type="nucleotide sequence ID" value="NZ_CP015405.2"/>
</dbReference>
<dbReference type="PANTHER" id="PTHR10908:SF0">
    <property type="entry name" value="SEROTONIN N-ACETYLTRANSFERASE"/>
    <property type="match status" value="1"/>
</dbReference>
<dbReference type="InterPro" id="IPR051635">
    <property type="entry name" value="SNAT-like"/>
</dbReference>
<keyword evidence="2" id="KW-0012">Acyltransferase</keyword>
<keyword evidence="1" id="KW-0808">Transferase</keyword>
<protein>
    <submittedName>
        <fullName evidence="4">N-acetyltransferase</fullName>
    </submittedName>
</protein>
<dbReference type="InterPro" id="IPR016181">
    <property type="entry name" value="Acyl_CoA_acyltransferase"/>
</dbReference>
<dbReference type="CDD" id="cd04301">
    <property type="entry name" value="NAT_SF"/>
    <property type="match status" value="1"/>
</dbReference>
<keyword evidence="5" id="KW-1185">Reference proteome</keyword>
<evidence type="ECO:0000256" key="2">
    <source>
        <dbReference type="ARBA" id="ARBA00023315"/>
    </source>
</evidence>
<gene>
    <name evidence="4" type="ORF">A4V09_22515</name>
</gene>
<dbReference type="Pfam" id="PF00583">
    <property type="entry name" value="Acetyltransf_1"/>
    <property type="match status" value="1"/>
</dbReference>
<dbReference type="Gene3D" id="3.40.630.30">
    <property type="match status" value="1"/>
</dbReference>
<reference evidence="4" key="1">
    <citation type="submission" date="2017-04" db="EMBL/GenBank/DDBJ databases">
        <title>Complete Genome Sequences of Twelve Strains of a Stable Defined Moderately Diverse Mouse Microbiota 2 (sDMDMm2).</title>
        <authorList>
            <person name="Uchimura Y."/>
            <person name="Wyss M."/>
            <person name="Brugiroux S."/>
            <person name="Limenitakis J.P."/>
            <person name="Stecher B."/>
            <person name="McCoy K.D."/>
            <person name="Macpherson A.J."/>
        </authorList>
    </citation>
    <scope>NUCLEOTIDE SEQUENCE</scope>
    <source>
        <strain evidence="4">YL58</strain>
    </source>
</reference>